<dbReference type="Gene3D" id="1.10.8.10">
    <property type="entry name" value="DNA helicase RuvA subunit, C-terminal domain"/>
    <property type="match status" value="1"/>
</dbReference>
<dbReference type="CDD" id="cd14332">
    <property type="entry name" value="UBA_RuvA_C"/>
    <property type="match status" value="1"/>
</dbReference>
<dbReference type="Pfam" id="PF01330">
    <property type="entry name" value="RuvA_N"/>
    <property type="match status" value="1"/>
</dbReference>
<keyword evidence="8" id="KW-0378">Hydrolase</keyword>
<keyword evidence="2 6" id="KW-0227">DNA damage</keyword>
<dbReference type="InterPro" id="IPR011114">
    <property type="entry name" value="RuvA_C"/>
</dbReference>
<evidence type="ECO:0000256" key="4">
    <source>
        <dbReference type="ARBA" id="ARBA00023172"/>
    </source>
</evidence>
<evidence type="ECO:0000313" key="9">
    <source>
        <dbReference type="Proteomes" id="UP000245793"/>
    </source>
</evidence>
<evidence type="ECO:0000256" key="3">
    <source>
        <dbReference type="ARBA" id="ARBA00023125"/>
    </source>
</evidence>
<keyword evidence="5 6" id="KW-0234">DNA repair</keyword>
<comment type="similarity">
    <text evidence="6">Belongs to the RuvA family.</text>
</comment>
<dbReference type="InterPro" id="IPR036267">
    <property type="entry name" value="RuvA_C_sf"/>
</dbReference>
<comment type="function">
    <text evidence="6">The RuvA-RuvB-RuvC complex processes Holliday junction (HJ) DNA during genetic recombination and DNA repair, while the RuvA-RuvB complex plays an important role in the rescue of blocked DNA replication forks via replication fork reversal (RFR). RuvA specifically binds to HJ cruciform DNA, conferring on it an open structure. The RuvB hexamer acts as an ATP-dependent pump, pulling dsDNA into and through the RuvAB complex. HJ branch migration allows RuvC to scan DNA until it finds its consensus sequence, where it cleaves and resolves the cruciform DNA.</text>
</comment>
<evidence type="ECO:0000256" key="1">
    <source>
        <dbReference type="ARBA" id="ARBA00022490"/>
    </source>
</evidence>
<dbReference type="SUPFAM" id="SSF47781">
    <property type="entry name" value="RuvA domain 2-like"/>
    <property type="match status" value="1"/>
</dbReference>
<evidence type="ECO:0000256" key="6">
    <source>
        <dbReference type="HAMAP-Rule" id="MF_00031"/>
    </source>
</evidence>
<dbReference type="GO" id="GO:0048476">
    <property type="term" value="C:Holliday junction resolvase complex"/>
    <property type="evidence" value="ECO:0007669"/>
    <property type="project" value="UniProtKB-UniRule"/>
</dbReference>
<dbReference type="SUPFAM" id="SSF46929">
    <property type="entry name" value="DNA helicase RuvA subunit, C-terminal domain"/>
    <property type="match status" value="1"/>
</dbReference>
<dbReference type="HAMAP" id="MF_00031">
    <property type="entry name" value="DNA_HJ_migration_RuvA"/>
    <property type="match status" value="1"/>
</dbReference>
<dbReference type="InterPro" id="IPR003583">
    <property type="entry name" value="Hlx-hairpin-Hlx_DNA-bd_motif"/>
</dbReference>
<gene>
    <name evidence="6" type="primary">ruvA</name>
    <name evidence="8" type="ORF">C7381_10615</name>
</gene>
<dbReference type="InterPro" id="IPR012340">
    <property type="entry name" value="NA-bd_OB-fold"/>
</dbReference>
<dbReference type="GO" id="GO:0009378">
    <property type="term" value="F:four-way junction helicase activity"/>
    <property type="evidence" value="ECO:0007669"/>
    <property type="project" value="InterPro"/>
</dbReference>
<evidence type="ECO:0000313" key="8">
    <source>
        <dbReference type="EMBL" id="PVY94143.1"/>
    </source>
</evidence>
<keyword evidence="8" id="KW-0547">Nucleotide-binding</keyword>
<dbReference type="GO" id="GO:0009379">
    <property type="term" value="C:Holliday junction helicase complex"/>
    <property type="evidence" value="ECO:0007669"/>
    <property type="project" value="InterPro"/>
</dbReference>
<evidence type="ECO:0000259" key="7">
    <source>
        <dbReference type="SMART" id="SM00278"/>
    </source>
</evidence>
<dbReference type="GO" id="GO:0005524">
    <property type="term" value="F:ATP binding"/>
    <property type="evidence" value="ECO:0007669"/>
    <property type="project" value="InterPro"/>
</dbReference>
<keyword evidence="9" id="KW-1185">Reference proteome</keyword>
<dbReference type="NCBIfam" id="TIGR00084">
    <property type="entry name" value="ruvA"/>
    <property type="match status" value="1"/>
</dbReference>
<protein>
    <recommendedName>
        <fullName evidence="6">Holliday junction branch migration complex subunit RuvA</fullName>
    </recommendedName>
</protein>
<dbReference type="Gene3D" id="1.10.150.20">
    <property type="entry name" value="5' to 3' exonuclease, C-terminal subdomain"/>
    <property type="match status" value="1"/>
</dbReference>
<dbReference type="EMBL" id="QEKV01000006">
    <property type="protein sequence ID" value="PVY94143.1"/>
    <property type="molecule type" value="Genomic_DNA"/>
</dbReference>
<sequence>MYEYFEGKIVDFYDSYLVIDIAGIGYRLEAPKNILSQVRIGEEKVIYAEQVVSENKISVYGFATKEDREMFNILRTVPKVGPKTAIGILGSVTLSKLVASIVSEDKTSLTKLPGIGAKSAERLIVDMKDKVKDFEFAIEDIDEEPKSSIHSELIEALTQFGYNRFEIEKKIAHIDFTDMTIDEALKFALKNMN</sequence>
<reference evidence="8 9" key="1">
    <citation type="submission" date="2018-04" db="EMBL/GenBank/DDBJ databases">
        <title>Genomic Encyclopedia of Type Strains, Phase IV (KMG-IV): sequencing the most valuable type-strain genomes for metagenomic binning, comparative biology and taxonomic classification.</title>
        <authorList>
            <person name="Goeker M."/>
        </authorList>
    </citation>
    <scope>NUCLEOTIDE SEQUENCE [LARGE SCALE GENOMIC DNA]</scope>
    <source>
        <strain evidence="8 9">DSM 20705</strain>
    </source>
</reference>
<dbReference type="InterPro" id="IPR010994">
    <property type="entry name" value="RuvA_2-like"/>
</dbReference>
<keyword evidence="8" id="KW-0067">ATP-binding</keyword>
<accession>A0A2U1E2G8</accession>
<keyword evidence="4 6" id="KW-0233">DNA recombination</keyword>
<dbReference type="SMART" id="SM00278">
    <property type="entry name" value="HhH1"/>
    <property type="match status" value="2"/>
</dbReference>
<dbReference type="RefSeq" id="WP_116480221.1">
    <property type="nucleotide sequence ID" value="NZ_QEKV01000006.1"/>
</dbReference>
<keyword evidence="8" id="KW-0347">Helicase</keyword>
<comment type="caution">
    <text evidence="6">Lacks conserved residue(s) required for the propagation of feature annotation.</text>
</comment>
<comment type="domain">
    <text evidence="6">Has three domains with a flexible linker between the domains II and III and assumes an 'L' shape. Domain III is highly mobile and contacts RuvB.</text>
</comment>
<evidence type="ECO:0000256" key="2">
    <source>
        <dbReference type="ARBA" id="ARBA00022763"/>
    </source>
</evidence>
<dbReference type="GO" id="GO:0006310">
    <property type="term" value="P:DNA recombination"/>
    <property type="evidence" value="ECO:0007669"/>
    <property type="project" value="UniProtKB-UniRule"/>
</dbReference>
<feature type="region of interest" description="Domain III" evidence="6">
    <location>
        <begin position="147"/>
        <end position="193"/>
    </location>
</feature>
<dbReference type="GO" id="GO:0006281">
    <property type="term" value="P:DNA repair"/>
    <property type="evidence" value="ECO:0007669"/>
    <property type="project" value="UniProtKB-UniRule"/>
</dbReference>
<dbReference type="InterPro" id="IPR013849">
    <property type="entry name" value="DNA_helicase_Holl-junc_RuvA_I"/>
</dbReference>
<comment type="subcellular location">
    <subcellularLocation>
        <location evidence="6">Cytoplasm</location>
    </subcellularLocation>
</comment>
<comment type="subunit">
    <text evidence="6">Homotetramer. Forms an RuvA(8)-RuvB(12)-Holliday junction (HJ) complex. HJ DNA is sandwiched between 2 RuvA tetramers; dsDNA enters through RuvA and exits via RuvB. An RuvB hexamer assembles on each DNA strand where it exits the tetramer. Each RuvB hexamer is contacted by two RuvA subunits (via domain III) on 2 adjacent RuvB subunits; this complex drives branch migration. In the full resolvosome a probable DNA-RuvA(4)-RuvB(12)-RuvC(2) complex forms which resolves the HJ.</text>
</comment>
<organism evidence="8 9">
    <name type="scientific">Ezakiella coagulans</name>
    <dbReference type="NCBI Taxonomy" id="46507"/>
    <lineage>
        <taxon>Bacteria</taxon>
        <taxon>Bacillati</taxon>
        <taxon>Bacillota</taxon>
        <taxon>Tissierellia</taxon>
        <taxon>Ezakiella</taxon>
    </lineage>
</organism>
<dbReference type="GO" id="GO:0005737">
    <property type="term" value="C:cytoplasm"/>
    <property type="evidence" value="ECO:0007669"/>
    <property type="project" value="UniProtKB-SubCell"/>
</dbReference>
<proteinExistence type="inferred from homology"/>
<dbReference type="Gene3D" id="2.40.50.140">
    <property type="entry name" value="Nucleic acid-binding proteins"/>
    <property type="match status" value="1"/>
</dbReference>
<feature type="domain" description="Helix-hairpin-helix DNA-binding motif class 1" evidence="7">
    <location>
        <begin position="72"/>
        <end position="91"/>
    </location>
</feature>
<dbReference type="SUPFAM" id="SSF50249">
    <property type="entry name" value="Nucleic acid-binding proteins"/>
    <property type="match status" value="1"/>
</dbReference>
<comment type="caution">
    <text evidence="8">The sequence shown here is derived from an EMBL/GenBank/DDBJ whole genome shotgun (WGS) entry which is preliminary data.</text>
</comment>
<dbReference type="Proteomes" id="UP000245793">
    <property type="component" value="Unassembled WGS sequence"/>
</dbReference>
<dbReference type="GO" id="GO:0000400">
    <property type="term" value="F:four-way junction DNA binding"/>
    <property type="evidence" value="ECO:0007669"/>
    <property type="project" value="UniProtKB-UniRule"/>
</dbReference>
<keyword evidence="1 6" id="KW-0963">Cytoplasm</keyword>
<dbReference type="Pfam" id="PF14520">
    <property type="entry name" value="HHH_5"/>
    <property type="match status" value="1"/>
</dbReference>
<keyword evidence="3 6" id="KW-0238">DNA-binding</keyword>
<name>A0A2U1E2G8_9FIRM</name>
<dbReference type="InterPro" id="IPR000085">
    <property type="entry name" value="RuvA"/>
</dbReference>
<feature type="domain" description="Helix-hairpin-helix DNA-binding motif class 1" evidence="7">
    <location>
        <begin position="107"/>
        <end position="126"/>
    </location>
</feature>
<evidence type="ECO:0000256" key="5">
    <source>
        <dbReference type="ARBA" id="ARBA00023204"/>
    </source>
</evidence>
<dbReference type="AlphaFoldDB" id="A0A2U1E2G8"/>